<gene>
    <name evidence="2" type="ORF">BO70DRAFT_364228</name>
</gene>
<sequence>MYINLNPYIPRVQLSRNAIRKCQYHDIQYSRTLSAPEKRPSSASMASRQLIPIRNFTVRTSPYAPCDHTAIECVGHPSLTPSASPAPSPFPVPSPAPSPFPVPSPVKPPESS</sequence>
<dbReference type="AlphaFoldDB" id="A0A317VNI2"/>
<feature type="compositionally biased region" description="Pro residues" evidence="1">
    <location>
        <begin position="84"/>
        <end position="112"/>
    </location>
</feature>
<accession>A0A317VNI2</accession>
<evidence type="ECO:0000313" key="2">
    <source>
        <dbReference type="EMBL" id="PWY75149.1"/>
    </source>
</evidence>
<dbReference type="EMBL" id="MSFL01000022">
    <property type="protein sequence ID" value="PWY75149.1"/>
    <property type="molecule type" value="Genomic_DNA"/>
</dbReference>
<organism evidence="2 3">
    <name type="scientific">Aspergillus heteromorphus CBS 117.55</name>
    <dbReference type="NCBI Taxonomy" id="1448321"/>
    <lineage>
        <taxon>Eukaryota</taxon>
        <taxon>Fungi</taxon>
        <taxon>Dikarya</taxon>
        <taxon>Ascomycota</taxon>
        <taxon>Pezizomycotina</taxon>
        <taxon>Eurotiomycetes</taxon>
        <taxon>Eurotiomycetidae</taxon>
        <taxon>Eurotiales</taxon>
        <taxon>Aspergillaceae</taxon>
        <taxon>Aspergillus</taxon>
        <taxon>Aspergillus subgen. Circumdati</taxon>
    </lineage>
</organism>
<protein>
    <submittedName>
        <fullName evidence="2">Uncharacterized protein</fullName>
    </submittedName>
</protein>
<proteinExistence type="predicted"/>
<comment type="caution">
    <text evidence="2">The sequence shown here is derived from an EMBL/GenBank/DDBJ whole genome shotgun (WGS) entry which is preliminary data.</text>
</comment>
<keyword evidence="3" id="KW-1185">Reference proteome</keyword>
<dbReference type="Proteomes" id="UP000247233">
    <property type="component" value="Unassembled WGS sequence"/>
</dbReference>
<dbReference type="VEuPathDB" id="FungiDB:BO70DRAFT_364228"/>
<reference evidence="2 3" key="1">
    <citation type="submission" date="2016-12" db="EMBL/GenBank/DDBJ databases">
        <title>The genomes of Aspergillus section Nigri reveals drivers in fungal speciation.</title>
        <authorList>
            <consortium name="DOE Joint Genome Institute"/>
            <person name="Vesth T.C."/>
            <person name="Nybo J."/>
            <person name="Theobald S."/>
            <person name="Brandl J."/>
            <person name="Frisvad J.C."/>
            <person name="Nielsen K.F."/>
            <person name="Lyhne E.K."/>
            <person name="Kogle M.E."/>
            <person name="Kuo A."/>
            <person name="Riley R."/>
            <person name="Clum A."/>
            <person name="Nolan M."/>
            <person name="Lipzen A."/>
            <person name="Salamov A."/>
            <person name="Henrissat B."/>
            <person name="Wiebenga A."/>
            <person name="De Vries R.P."/>
            <person name="Grigoriev I.V."/>
            <person name="Mortensen U.H."/>
            <person name="Andersen M.R."/>
            <person name="Baker S.E."/>
        </authorList>
    </citation>
    <scope>NUCLEOTIDE SEQUENCE [LARGE SCALE GENOMIC DNA]</scope>
    <source>
        <strain evidence="2 3">CBS 117.55</strain>
    </source>
</reference>
<evidence type="ECO:0000256" key="1">
    <source>
        <dbReference type="SAM" id="MobiDB-lite"/>
    </source>
</evidence>
<dbReference type="GeneID" id="37065992"/>
<evidence type="ECO:0000313" key="3">
    <source>
        <dbReference type="Proteomes" id="UP000247233"/>
    </source>
</evidence>
<feature type="region of interest" description="Disordered" evidence="1">
    <location>
        <begin position="77"/>
        <end position="112"/>
    </location>
</feature>
<name>A0A317VNI2_9EURO</name>
<dbReference type="RefSeq" id="XP_025397274.1">
    <property type="nucleotide sequence ID" value="XM_025543755.1"/>
</dbReference>